<dbReference type="AlphaFoldDB" id="A0A1Z1FBX1"/>
<sequence>MILQLLPILRNAREMDGNGTGRTGEADELRHAANNCRHMLQVMERKLADAERSLQAGEPDRCRQILSFLREAMPEAIAALDPDRFDTSH</sequence>
<dbReference type="STRING" id="450378.GCA_001661675_01824"/>
<organism evidence="1 2">
    <name type="scientific">Croceicoccus marinus</name>
    <dbReference type="NCBI Taxonomy" id="450378"/>
    <lineage>
        <taxon>Bacteria</taxon>
        <taxon>Pseudomonadati</taxon>
        <taxon>Pseudomonadota</taxon>
        <taxon>Alphaproteobacteria</taxon>
        <taxon>Sphingomonadales</taxon>
        <taxon>Erythrobacteraceae</taxon>
        <taxon>Croceicoccus</taxon>
    </lineage>
</organism>
<keyword evidence="2" id="KW-1185">Reference proteome</keyword>
<dbReference type="EMBL" id="CP019602">
    <property type="protein sequence ID" value="ARU16319.1"/>
    <property type="molecule type" value="Genomic_DNA"/>
</dbReference>
<name>A0A1Z1FBX1_9SPHN</name>
<proteinExistence type="predicted"/>
<reference evidence="1 2" key="1">
    <citation type="submission" date="2017-01" db="EMBL/GenBank/DDBJ databases">
        <title>Complete genome sequence of esterase-producing bacterium Croceicoccus marinus E4A9.</title>
        <authorList>
            <person name="Wu Y.-H."/>
            <person name="Cheng H."/>
            <person name="Xu L."/>
            <person name="Huo Y.-Y."/>
            <person name="Wang C.-S."/>
            <person name="Xu X.-W."/>
        </authorList>
    </citation>
    <scope>NUCLEOTIDE SEQUENCE [LARGE SCALE GENOMIC DNA]</scope>
    <source>
        <strain evidence="1 2">E4A9</strain>
    </source>
</reference>
<dbReference type="KEGG" id="cman:A9D14_09090"/>
<accession>A0A1Z1FBX1</accession>
<dbReference type="Proteomes" id="UP000195807">
    <property type="component" value="Chromosome"/>
</dbReference>
<evidence type="ECO:0000313" key="1">
    <source>
        <dbReference type="EMBL" id="ARU16319.1"/>
    </source>
</evidence>
<evidence type="ECO:0000313" key="2">
    <source>
        <dbReference type="Proteomes" id="UP000195807"/>
    </source>
</evidence>
<protein>
    <submittedName>
        <fullName evidence="1">Uncharacterized protein</fullName>
    </submittedName>
</protein>
<gene>
    <name evidence="1" type="ORF">A9D14_09090</name>
</gene>